<dbReference type="Gene3D" id="2.40.160.200">
    <property type="entry name" value="LURP1-related"/>
    <property type="match status" value="1"/>
</dbReference>
<dbReference type="Proteomes" id="UP000236161">
    <property type="component" value="Unassembled WGS sequence"/>
</dbReference>
<dbReference type="OrthoDB" id="748129at2759"/>
<dbReference type="Pfam" id="PF04525">
    <property type="entry name" value="LOR"/>
    <property type="match status" value="1"/>
</dbReference>
<feature type="region of interest" description="Disordered" evidence="2">
    <location>
        <begin position="1"/>
        <end position="26"/>
    </location>
</feature>
<dbReference type="InterPro" id="IPR038595">
    <property type="entry name" value="LOR_sf"/>
</dbReference>
<keyword evidence="4" id="KW-1185">Reference proteome</keyword>
<gene>
    <name evidence="3" type="ORF">AXF42_Ash008643</name>
</gene>
<organism evidence="3 4">
    <name type="scientific">Apostasia shenzhenica</name>
    <dbReference type="NCBI Taxonomy" id="1088818"/>
    <lineage>
        <taxon>Eukaryota</taxon>
        <taxon>Viridiplantae</taxon>
        <taxon>Streptophyta</taxon>
        <taxon>Embryophyta</taxon>
        <taxon>Tracheophyta</taxon>
        <taxon>Spermatophyta</taxon>
        <taxon>Magnoliopsida</taxon>
        <taxon>Liliopsida</taxon>
        <taxon>Asparagales</taxon>
        <taxon>Orchidaceae</taxon>
        <taxon>Apostasioideae</taxon>
        <taxon>Apostasia</taxon>
    </lineage>
</organism>
<dbReference type="PANTHER" id="PTHR31087:SF131">
    <property type="entry name" value="TRANSLATION INITIATION FACTOR 2B FAMILY PROTEIN, PUTATIVE, EXPRESSED-RELATED"/>
    <property type="match status" value="1"/>
</dbReference>
<dbReference type="SUPFAM" id="SSF54518">
    <property type="entry name" value="Tubby C-terminal domain-like"/>
    <property type="match status" value="1"/>
</dbReference>
<comment type="similarity">
    <text evidence="1">Belongs to the LOR family.</text>
</comment>
<dbReference type="EMBL" id="KZ451923">
    <property type="protein sequence ID" value="PKA61812.1"/>
    <property type="molecule type" value="Genomic_DNA"/>
</dbReference>
<proteinExistence type="inferred from homology"/>
<dbReference type="PANTHER" id="PTHR31087">
    <property type="match status" value="1"/>
</dbReference>
<evidence type="ECO:0000256" key="1">
    <source>
        <dbReference type="ARBA" id="ARBA00005437"/>
    </source>
</evidence>
<dbReference type="STRING" id="1088818.A0A2I0B206"/>
<evidence type="ECO:0000313" key="4">
    <source>
        <dbReference type="Proteomes" id="UP000236161"/>
    </source>
</evidence>
<name>A0A2I0B206_9ASPA</name>
<dbReference type="InterPro" id="IPR007612">
    <property type="entry name" value="LOR"/>
</dbReference>
<evidence type="ECO:0000256" key="2">
    <source>
        <dbReference type="SAM" id="MobiDB-lite"/>
    </source>
</evidence>
<protein>
    <submittedName>
        <fullName evidence="3">Protein LURP-one-related 8</fullName>
    </submittedName>
</protein>
<accession>A0A2I0B206</accession>
<evidence type="ECO:0000313" key="3">
    <source>
        <dbReference type="EMBL" id="PKA61812.1"/>
    </source>
</evidence>
<dbReference type="InterPro" id="IPR025659">
    <property type="entry name" value="Tubby-like_C"/>
</dbReference>
<sequence length="248" mass="27742">MTRKVHPKLTAVESPESHIFPGDDHRRPPASASITLTVWRKSLLFNCSGFTVFDEKGNLVFRVDKYAKSGSNSDIVLMDATGEPLLTIRRKVREIAIWICETQARFEKLGISRSDHFSVPQKLSIVEHWQIYEGEASANPRLSVRKHVSFFRSKALAHVTPCSAFPADCGGAAGYEVEGSYAQRRCAIYDDSRRAMAEIRRKEAVSGVAFGHDVFRLVVQPGIHAAVAMAVVILLEEMFRSRRSLIKP</sequence>
<dbReference type="AlphaFoldDB" id="A0A2I0B206"/>
<reference evidence="3 4" key="1">
    <citation type="journal article" date="2017" name="Nature">
        <title>The Apostasia genome and the evolution of orchids.</title>
        <authorList>
            <person name="Zhang G.Q."/>
            <person name="Liu K.W."/>
            <person name="Li Z."/>
            <person name="Lohaus R."/>
            <person name="Hsiao Y.Y."/>
            <person name="Niu S.C."/>
            <person name="Wang J.Y."/>
            <person name="Lin Y.C."/>
            <person name="Xu Q."/>
            <person name="Chen L.J."/>
            <person name="Yoshida K."/>
            <person name="Fujiwara S."/>
            <person name="Wang Z.W."/>
            <person name="Zhang Y.Q."/>
            <person name="Mitsuda N."/>
            <person name="Wang M."/>
            <person name="Liu G.H."/>
            <person name="Pecoraro L."/>
            <person name="Huang H.X."/>
            <person name="Xiao X.J."/>
            <person name="Lin M."/>
            <person name="Wu X.Y."/>
            <person name="Wu W.L."/>
            <person name="Chen Y.Y."/>
            <person name="Chang S.B."/>
            <person name="Sakamoto S."/>
            <person name="Ohme-Takagi M."/>
            <person name="Yagi M."/>
            <person name="Zeng S.J."/>
            <person name="Shen C.Y."/>
            <person name="Yeh C.M."/>
            <person name="Luo Y.B."/>
            <person name="Tsai W.C."/>
            <person name="Van de Peer Y."/>
            <person name="Liu Z.J."/>
        </authorList>
    </citation>
    <scope>NUCLEOTIDE SEQUENCE [LARGE SCALE GENOMIC DNA]</scope>
    <source>
        <strain evidence="4">cv. Shenzhen</strain>
        <tissue evidence="3">Stem</tissue>
    </source>
</reference>